<dbReference type="PROSITE" id="PS50208">
    <property type="entry name" value="CASPASE_P20"/>
    <property type="match status" value="1"/>
</dbReference>
<protein>
    <submittedName>
        <fullName evidence="6">CASP7-like protein</fullName>
    </submittedName>
</protein>
<dbReference type="Gene3D" id="1.10.533.10">
    <property type="entry name" value="Death Domain, Fas"/>
    <property type="match status" value="1"/>
</dbReference>
<feature type="region of interest" description="Disordered" evidence="3">
    <location>
        <begin position="109"/>
        <end position="137"/>
    </location>
</feature>
<dbReference type="PROSITE" id="PS01122">
    <property type="entry name" value="CASPASE_CYS"/>
    <property type="match status" value="1"/>
</dbReference>
<evidence type="ECO:0000259" key="4">
    <source>
        <dbReference type="PROSITE" id="PS50207"/>
    </source>
</evidence>
<evidence type="ECO:0000313" key="7">
    <source>
        <dbReference type="Proteomes" id="UP001164746"/>
    </source>
</evidence>
<dbReference type="PROSITE" id="PS50207">
    <property type="entry name" value="CASPASE_P10"/>
    <property type="match status" value="1"/>
</dbReference>
<dbReference type="Gene3D" id="3.40.50.1460">
    <property type="match status" value="1"/>
</dbReference>
<dbReference type="InterPro" id="IPR033139">
    <property type="entry name" value="Caspase_cys_AS"/>
</dbReference>
<sequence>MDEKAYIEKARILHTNLKTYIKDEIETGSDQYHAFVESMKGYGVPKGRLANAKSLYDKFVLLENVGKLGVGNYDSLRQMVKSSGLDELLPKINETDNEIKKLRAVSGESTGHIARKRQHDHSTGDARLPEAKQSRVDTGSTRDVEILQSFFREVDFEVDVASDLTLRELEQRFTDVKQRLNDTIAKDNLYCFVCAIMSHGNKDGIATADGKMISEETIRKRFTNNYIPNFAGKPKVFLIQACRGTDLQDGEQVEDDDISDVTAKNNDVIEDDIIVTVPNDADTLIAFSSTPGYKSTRMTVSGSWFITTCVEVFRQFYKTDHLEDMLVTVRERVAQKEREHSKKQMPCVWTSLTKRLFFKKTS</sequence>
<dbReference type="InterPro" id="IPR011600">
    <property type="entry name" value="Pept_C14_caspase"/>
</dbReference>
<name>A0ABY7FL96_MYAAR</name>
<accession>A0ABY7FL96</accession>
<dbReference type="InterPro" id="IPR002138">
    <property type="entry name" value="Pept_C14_p10"/>
</dbReference>
<dbReference type="PRINTS" id="PR00376">
    <property type="entry name" value="IL1BCENZYME"/>
</dbReference>
<dbReference type="EMBL" id="CP111022">
    <property type="protein sequence ID" value="WAR19991.1"/>
    <property type="molecule type" value="Genomic_DNA"/>
</dbReference>
<dbReference type="Proteomes" id="UP001164746">
    <property type="component" value="Chromosome 11"/>
</dbReference>
<keyword evidence="7" id="KW-1185">Reference proteome</keyword>
<comment type="similarity">
    <text evidence="1 2">Belongs to the peptidase C14A family.</text>
</comment>
<dbReference type="PANTHER" id="PTHR22576">
    <property type="entry name" value="MUCOSA ASSOCIATED LYMPHOID TISSUE LYMPHOMA TRANSLOCATION PROTEIN 1/PARACASPASE"/>
    <property type="match status" value="1"/>
</dbReference>
<feature type="domain" description="Caspase family p10" evidence="4">
    <location>
        <begin position="273"/>
        <end position="360"/>
    </location>
</feature>
<dbReference type="InterPro" id="IPR015917">
    <property type="entry name" value="Pept_C14A"/>
</dbReference>
<gene>
    <name evidence="6" type="ORF">MAR_001829</name>
</gene>
<dbReference type="SMART" id="SM00115">
    <property type="entry name" value="CASc"/>
    <property type="match status" value="1"/>
</dbReference>
<dbReference type="InterPro" id="IPR052039">
    <property type="entry name" value="Caspase-related_regulators"/>
</dbReference>
<evidence type="ECO:0000256" key="3">
    <source>
        <dbReference type="SAM" id="MobiDB-lite"/>
    </source>
</evidence>
<evidence type="ECO:0000256" key="1">
    <source>
        <dbReference type="ARBA" id="ARBA00010134"/>
    </source>
</evidence>
<evidence type="ECO:0000256" key="2">
    <source>
        <dbReference type="RuleBase" id="RU003971"/>
    </source>
</evidence>
<reference evidence="6" key="1">
    <citation type="submission" date="2022-11" db="EMBL/GenBank/DDBJ databases">
        <title>Centuries of genome instability and evolution in soft-shell clam transmissible cancer (bioRxiv).</title>
        <authorList>
            <person name="Hart S.F.M."/>
            <person name="Yonemitsu M.A."/>
            <person name="Giersch R.M."/>
            <person name="Beal B.F."/>
            <person name="Arriagada G."/>
            <person name="Davis B.W."/>
            <person name="Ostrander E.A."/>
            <person name="Goff S.P."/>
            <person name="Metzger M.J."/>
        </authorList>
    </citation>
    <scope>NUCLEOTIDE SEQUENCE</scope>
    <source>
        <strain evidence="6">MELC-2E11</strain>
        <tissue evidence="6">Siphon/mantle</tissue>
    </source>
</reference>
<feature type="compositionally biased region" description="Basic and acidic residues" evidence="3">
    <location>
        <begin position="120"/>
        <end position="137"/>
    </location>
</feature>
<organism evidence="6 7">
    <name type="scientific">Mya arenaria</name>
    <name type="common">Soft-shell clam</name>
    <dbReference type="NCBI Taxonomy" id="6604"/>
    <lineage>
        <taxon>Eukaryota</taxon>
        <taxon>Metazoa</taxon>
        <taxon>Spiralia</taxon>
        <taxon>Lophotrochozoa</taxon>
        <taxon>Mollusca</taxon>
        <taxon>Bivalvia</taxon>
        <taxon>Autobranchia</taxon>
        <taxon>Heteroconchia</taxon>
        <taxon>Euheterodonta</taxon>
        <taxon>Imparidentia</taxon>
        <taxon>Neoheterodontei</taxon>
        <taxon>Myida</taxon>
        <taxon>Myoidea</taxon>
        <taxon>Myidae</taxon>
        <taxon>Mya</taxon>
    </lineage>
</organism>
<feature type="domain" description="Caspase family p20" evidence="5">
    <location>
        <begin position="138"/>
        <end position="246"/>
    </location>
</feature>
<evidence type="ECO:0000259" key="5">
    <source>
        <dbReference type="PROSITE" id="PS50208"/>
    </source>
</evidence>
<dbReference type="PANTHER" id="PTHR22576:SF41">
    <property type="entry name" value="CASPASE 14, APOPTOSIS-RELATED CYSTEINE PEPTIDASE"/>
    <property type="match status" value="1"/>
</dbReference>
<dbReference type="InterPro" id="IPR011029">
    <property type="entry name" value="DEATH-like_dom_sf"/>
</dbReference>
<proteinExistence type="inferred from homology"/>
<dbReference type="InterPro" id="IPR001309">
    <property type="entry name" value="Pept_C14_p20"/>
</dbReference>
<dbReference type="SUPFAM" id="SSF52129">
    <property type="entry name" value="Caspase-like"/>
    <property type="match status" value="1"/>
</dbReference>
<dbReference type="Pfam" id="PF00656">
    <property type="entry name" value="Peptidase_C14"/>
    <property type="match status" value="1"/>
</dbReference>
<evidence type="ECO:0000313" key="6">
    <source>
        <dbReference type="EMBL" id="WAR19991.1"/>
    </source>
</evidence>
<dbReference type="InterPro" id="IPR029030">
    <property type="entry name" value="Caspase-like_dom_sf"/>
</dbReference>